<proteinExistence type="predicted"/>
<sequence>MVGHVASECTAVLCIYCEKVTHEAKDCHLLSMPKPTAVTYGLCRSELMFHEVPASDEVNFKHDSGKEGRITVEGGVLTAHEVINELRWIIPGGHQWVLTPVADNVFHTIFPTKVDLTRMTKIINIPIEKSMNLKFEEWSSMPVDKYRLEETWVLVRDCPKKLRCDYLGLFAVGSLIGKAKEVDMVYTRAHGVARMFVQVTSVEFIPTGTDHTYDGEGFGITFEVERAAGLDDGDAPMQDATDDGDDESKDKRKTDDVAKDTSEQRKECQ</sequence>
<reference evidence="1" key="1">
    <citation type="submission" date="2021-05" db="EMBL/GenBank/DDBJ databases">
        <authorList>
            <person name="Scholz U."/>
            <person name="Mascher M."/>
            <person name="Fiebig A."/>
        </authorList>
    </citation>
    <scope>NUCLEOTIDE SEQUENCE [LARGE SCALE GENOMIC DNA]</scope>
</reference>
<evidence type="ECO:0000313" key="2">
    <source>
        <dbReference type="Proteomes" id="UP001732700"/>
    </source>
</evidence>
<name>A0ACD5XZI2_AVESA</name>
<reference evidence="1" key="2">
    <citation type="submission" date="2025-09" db="UniProtKB">
        <authorList>
            <consortium name="EnsemblPlants"/>
        </authorList>
    </citation>
    <scope>IDENTIFICATION</scope>
</reference>
<accession>A0ACD5XZI2</accession>
<protein>
    <submittedName>
        <fullName evidence="1">Uncharacterized protein</fullName>
    </submittedName>
</protein>
<keyword evidence="2" id="KW-1185">Reference proteome</keyword>
<evidence type="ECO:0000313" key="1">
    <source>
        <dbReference type="EnsemblPlants" id="AVESA.00010b.r2.5CG0910750.1.CDS.1"/>
    </source>
</evidence>
<organism evidence="1 2">
    <name type="scientific">Avena sativa</name>
    <name type="common">Oat</name>
    <dbReference type="NCBI Taxonomy" id="4498"/>
    <lineage>
        <taxon>Eukaryota</taxon>
        <taxon>Viridiplantae</taxon>
        <taxon>Streptophyta</taxon>
        <taxon>Embryophyta</taxon>
        <taxon>Tracheophyta</taxon>
        <taxon>Spermatophyta</taxon>
        <taxon>Magnoliopsida</taxon>
        <taxon>Liliopsida</taxon>
        <taxon>Poales</taxon>
        <taxon>Poaceae</taxon>
        <taxon>BOP clade</taxon>
        <taxon>Pooideae</taxon>
        <taxon>Poodae</taxon>
        <taxon>Poeae</taxon>
        <taxon>Poeae Chloroplast Group 1 (Aveneae type)</taxon>
        <taxon>Aveninae</taxon>
        <taxon>Avena</taxon>
    </lineage>
</organism>
<dbReference type="EnsemblPlants" id="AVESA.00010b.r2.5CG0910750.1">
    <property type="protein sequence ID" value="AVESA.00010b.r2.5CG0910750.1.CDS.1"/>
    <property type="gene ID" value="AVESA.00010b.r2.5CG0910750"/>
</dbReference>
<dbReference type="Proteomes" id="UP001732700">
    <property type="component" value="Chromosome 5C"/>
</dbReference>